<dbReference type="SUPFAM" id="SSF143422">
    <property type="entry name" value="Transposase IS200-like"/>
    <property type="match status" value="1"/>
</dbReference>
<dbReference type="PANTHER" id="PTHR34322:SF2">
    <property type="entry name" value="TRANSPOSASE IS200-LIKE DOMAIN-CONTAINING PROTEIN"/>
    <property type="match status" value="1"/>
</dbReference>
<dbReference type="GO" id="GO:0004803">
    <property type="term" value="F:transposase activity"/>
    <property type="evidence" value="ECO:0007669"/>
    <property type="project" value="InterPro"/>
</dbReference>
<evidence type="ECO:0000313" key="2">
    <source>
        <dbReference type="EMBL" id="NBI34674.1"/>
    </source>
</evidence>
<dbReference type="GO" id="GO:0006313">
    <property type="term" value="P:DNA transposition"/>
    <property type="evidence" value="ECO:0007669"/>
    <property type="project" value="InterPro"/>
</dbReference>
<organism evidence="2">
    <name type="scientific">Muribaculaceae bacterium Z82</name>
    <dbReference type="NCBI Taxonomy" id="2304548"/>
    <lineage>
        <taxon>Bacteria</taxon>
        <taxon>Pseudomonadati</taxon>
        <taxon>Bacteroidota</taxon>
        <taxon>Bacteroidia</taxon>
        <taxon>Bacteroidales</taxon>
        <taxon>Muribaculaceae</taxon>
    </lineage>
</organism>
<dbReference type="AlphaFoldDB" id="A0A7C9JEN2"/>
<evidence type="ECO:0000259" key="1">
    <source>
        <dbReference type="SMART" id="SM01321"/>
    </source>
</evidence>
<dbReference type="PANTHER" id="PTHR34322">
    <property type="entry name" value="TRANSPOSASE, Y1_TNP DOMAIN-CONTAINING"/>
    <property type="match status" value="1"/>
</dbReference>
<comment type="caution">
    <text evidence="2">The sequence shown here is derived from an EMBL/GenBank/DDBJ whole genome shotgun (WGS) entry which is preliminary data.</text>
</comment>
<gene>
    <name evidence="2" type="ORF">D1639_06445</name>
</gene>
<dbReference type="Pfam" id="PF01797">
    <property type="entry name" value="Y1_Tnp"/>
    <property type="match status" value="1"/>
</dbReference>
<proteinExistence type="predicted"/>
<reference evidence="2" key="1">
    <citation type="submission" date="2018-08" db="EMBL/GenBank/DDBJ databases">
        <title>Murine metabolic-syndrome-specific gut microbial biobank.</title>
        <authorList>
            <person name="Liu C."/>
        </authorList>
    </citation>
    <scope>NUCLEOTIDE SEQUENCE [LARGE SCALE GENOMIC DNA]</scope>
    <source>
        <strain evidence="2">Z82</strain>
    </source>
</reference>
<feature type="domain" description="Transposase IS200-like" evidence="1">
    <location>
        <begin position="9"/>
        <end position="123"/>
    </location>
</feature>
<name>A0A7C9JEN2_9BACT</name>
<dbReference type="InterPro" id="IPR036515">
    <property type="entry name" value="Transposase_17_sf"/>
</dbReference>
<dbReference type="Gene3D" id="3.30.70.1290">
    <property type="entry name" value="Transposase IS200-like"/>
    <property type="match status" value="1"/>
</dbReference>
<dbReference type="EMBL" id="QWKH01000040">
    <property type="protein sequence ID" value="NBI34674.1"/>
    <property type="molecule type" value="Genomic_DNA"/>
</dbReference>
<dbReference type="GO" id="GO:0003677">
    <property type="term" value="F:DNA binding"/>
    <property type="evidence" value="ECO:0007669"/>
    <property type="project" value="InterPro"/>
</dbReference>
<dbReference type="SMART" id="SM01321">
    <property type="entry name" value="Y1_Tnp"/>
    <property type="match status" value="1"/>
</dbReference>
<accession>A0A7C9JEN2</accession>
<sequence>MPRTARQRSASNIYHVTARGAGRRTMFEDDEDKARFVRKLDNARREHRVDLFAWCLMDNHYHLLLRGELDDISRLMRRINTSLAHHYNGRHGHVGPVVQGRFSSTPVESNEHFLGAVRYIHLNPRDREDDFRDYPWSSYRQYAGNEGICDTEFALDVFGGREQFETYHEIGSDAIEILDGTPHRPHVSDAEAKAIASKAFGASFGDAIAAMGKAERNRALSRLHGMGISIRQLERLTGIGRGVIQPAVKKP</sequence>
<protein>
    <submittedName>
        <fullName evidence="2">Transposase</fullName>
    </submittedName>
</protein>
<dbReference type="InterPro" id="IPR002686">
    <property type="entry name" value="Transposase_17"/>
</dbReference>